<dbReference type="Pfam" id="PF04268">
    <property type="entry name" value="SoxG"/>
    <property type="match status" value="1"/>
</dbReference>
<accession>K6X2G2</accession>
<keyword evidence="2" id="KW-1185">Reference proteome</keyword>
<dbReference type="OrthoDB" id="9814782at2"/>
<dbReference type="InterPro" id="IPR027266">
    <property type="entry name" value="TrmE/GcvT-like"/>
</dbReference>
<dbReference type="SUPFAM" id="SSF103025">
    <property type="entry name" value="Folate-binding domain"/>
    <property type="match status" value="1"/>
</dbReference>
<organism evidence="1 2">
    <name type="scientific">Gordonia rhizosphera NBRC 16068</name>
    <dbReference type="NCBI Taxonomy" id="1108045"/>
    <lineage>
        <taxon>Bacteria</taxon>
        <taxon>Bacillati</taxon>
        <taxon>Actinomycetota</taxon>
        <taxon>Actinomycetes</taxon>
        <taxon>Mycobacteriales</taxon>
        <taxon>Gordoniaceae</taxon>
        <taxon>Gordonia</taxon>
    </lineage>
</organism>
<dbReference type="RefSeq" id="WP_006337839.1">
    <property type="nucleotide sequence ID" value="NZ_BAHC01000200.1"/>
</dbReference>
<evidence type="ECO:0000313" key="2">
    <source>
        <dbReference type="Proteomes" id="UP000008363"/>
    </source>
</evidence>
<dbReference type="Gene3D" id="3.30.70.1520">
    <property type="entry name" value="Heterotetrameric sarcosine oxidase"/>
    <property type="match status" value="1"/>
</dbReference>
<dbReference type="STRING" id="1108045.GORHZ_200_00260"/>
<name>K6X2G2_9ACTN</name>
<sequence length="197" mass="20862">MADTLIARSPLQDYESRFATLPDTVSLTEEPYVVMVDLWADPSDPGGAAAATAVGIAGLPVAPSTVVDGPDTSVIWFGPQEWLVTSTTRGGEELETQLREAIGDHSGAAVDVSAQRTTLRLRGARARDVLAKGCSLDLHPSVFTVGAAAQTMLGLAAVVLIPLDDAGTDYRIIVRSSFARYLADWLLDAATEYSVAW</sequence>
<gene>
    <name evidence="1" type="primary">soxG</name>
    <name evidence="1" type="ORF">GORHZ_200_00260</name>
</gene>
<dbReference type="Proteomes" id="UP000008363">
    <property type="component" value="Unassembled WGS sequence"/>
</dbReference>
<protein>
    <submittedName>
        <fullName evidence="1">Sarcosine oxidase gamma subunit</fullName>
    </submittedName>
</protein>
<dbReference type="eggNOG" id="COG4583">
    <property type="taxonomic scope" value="Bacteria"/>
</dbReference>
<evidence type="ECO:0000313" key="1">
    <source>
        <dbReference type="EMBL" id="GAB92989.1"/>
    </source>
</evidence>
<dbReference type="Gene3D" id="3.30.1360.120">
    <property type="entry name" value="Probable tRNA modification gtpase trme, domain 1"/>
    <property type="match status" value="1"/>
</dbReference>
<dbReference type="AlphaFoldDB" id="K6X2G2"/>
<dbReference type="InterPro" id="IPR007375">
    <property type="entry name" value="SoxG"/>
</dbReference>
<comment type="caution">
    <text evidence="1">The sequence shown here is derived from an EMBL/GenBank/DDBJ whole genome shotgun (WGS) entry which is preliminary data.</text>
</comment>
<proteinExistence type="predicted"/>
<reference evidence="1 2" key="1">
    <citation type="submission" date="2012-08" db="EMBL/GenBank/DDBJ databases">
        <title>Whole genome shotgun sequence of Gordonia rhizosphera NBRC 16068.</title>
        <authorList>
            <person name="Takarada H."/>
            <person name="Isaki S."/>
            <person name="Hosoyama A."/>
            <person name="Tsuchikane K."/>
            <person name="Katsumata H."/>
            <person name="Baba S."/>
            <person name="Ohji S."/>
            <person name="Yamazaki S."/>
            <person name="Fujita N."/>
        </authorList>
    </citation>
    <scope>NUCLEOTIDE SEQUENCE [LARGE SCALE GENOMIC DNA]</scope>
    <source>
        <strain evidence="1 2">NBRC 16068</strain>
    </source>
</reference>
<dbReference type="EMBL" id="BAHC01000200">
    <property type="protein sequence ID" value="GAB92989.1"/>
    <property type="molecule type" value="Genomic_DNA"/>
</dbReference>